<proteinExistence type="predicted"/>
<gene>
    <name evidence="1" type="ORF">SAMN05192533_10577</name>
</gene>
<keyword evidence="2" id="KW-1185">Reference proteome</keyword>
<reference evidence="2" key="1">
    <citation type="submission" date="2016-10" db="EMBL/GenBank/DDBJ databases">
        <authorList>
            <person name="Varghese N."/>
            <person name="Submissions S."/>
        </authorList>
    </citation>
    <scope>NUCLEOTIDE SEQUENCE [LARGE SCALE GENOMIC DNA]</scope>
    <source>
        <strain evidence="2">B48,IBRC-M 10115,DSM 25386,CECT 8001</strain>
    </source>
</reference>
<sequence>MDLLLQRPTHEDKSFRDILNGQKSLVVFVRHPG</sequence>
<dbReference type="EMBL" id="FOBW01000005">
    <property type="protein sequence ID" value="SEM71888.1"/>
    <property type="molecule type" value="Genomic_DNA"/>
</dbReference>
<protein>
    <submittedName>
        <fullName evidence="1">Uncharacterized protein</fullName>
    </submittedName>
</protein>
<dbReference type="Proteomes" id="UP000198553">
    <property type="component" value="Unassembled WGS sequence"/>
</dbReference>
<accession>A0A1H8APZ5</accession>
<name>A0A1H8APZ5_9BACI</name>
<evidence type="ECO:0000313" key="1">
    <source>
        <dbReference type="EMBL" id="SEM71888.1"/>
    </source>
</evidence>
<evidence type="ECO:0000313" key="2">
    <source>
        <dbReference type="Proteomes" id="UP000198553"/>
    </source>
</evidence>
<dbReference type="AlphaFoldDB" id="A0A1H8APZ5"/>
<organism evidence="1 2">
    <name type="scientific">Mesobacillus persicus</name>
    <dbReference type="NCBI Taxonomy" id="930146"/>
    <lineage>
        <taxon>Bacteria</taxon>
        <taxon>Bacillati</taxon>
        <taxon>Bacillota</taxon>
        <taxon>Bacilli</taxon>
        <taxon>Bacillales</taxon>
        <taxon>Bacillaceae</taxon>
        <taxon>Mesobacillus</taxon>
    </lineage>
</organism>